<evidence type="ECO:0000313" key="3">
    <source>
        <dbReference type="Proteomes" id="UP000436088"/>
    </source>
</evidence>
<keyword evidence="3" id="KW-1185">Reference proteome</keyword>
<dbReference type="AlphaFoldDB" id="A0A6A2XS90"/>
<dbReference type="EMBL" id="VEPZ02001738">
    <property type="protein sequence ID" value="KAE8659127.1"/>
    <property type="molecule type" value="Genomic_DNA"/>
</dbReference>
<comment type="caution">
    <text evidence="2">The sequence shown here is derived from an EMBL/GenBank/DDBJ whole genome shotgun (WGS) entry which is preliminary data.</text>
</comment>
<dbReference type="InterPro" id="IPR016135">
    <property type="entry name" value="UBQ-conjugating_enzyme/RWD"/>
</dbReference>
<dbReference type="Gene3D" id="3.10.110.10">
    <property type="entry name" value="Ubiquitin Conjugating Enzyme"/>
    <property type="match status" value="1"/>
</dbReference>
<proteinExistence type="predicted"/>
<gene>
    <name evidence="2" type="ORF">F3Y22_tig00116964pilonHSYRG00144</name>
</gene>
<name>A0A6A2XS90_HIBSY</name>
<dbReference type="Proteomes" id="UP000436088">
    <property type="component" value="Unassembled WGS sequence"/>
</dbReference>
<protein>
    <submittedName>
        <fullName evidence="2">SUMO-conjugating enzyme SCE1</fullName>
    </submittedName>
</protein>
<accession>A0A6A2XS90</accession>
<evidence type="ECO:0000313" key="2">
    <source>
        <dbReference type="EMBL" id="KAE8659127.1"/>
    </source>
</evidence>
<dbReference type="SUPFAM" id="SSF54495">
    <property type="entry name" value="UBC-like"/>
    <property type="match status" value="1"/>
</dbReference>
<feature type="domain" description="UBC core" evidence="1">
    <location>
        <begin position="137"/>
        <end position="184"/>
    </location>
</feature>
<organism evidence="2 3">
    <name type="scientific">Hibiscus syriacus</name>
    <name type="common">Rose of Sharon</name>
    <dbReference type="NCBI Taxonomy" id="106335"/>
    <lineage>
        <taxon>Eukaryota</taxon>
        <taxon>Viridiplantae</taxon>
        <taxon>Streptophyta</taxon>
        <taxon>Embryophyta</taxon>
        <taxon>Tracheophyta</taxon>
        <taxon>Spermatophyta</taxon>
        <taxon>Magnoliopsida</taxon>
        <taxon>eudicotyledons</taxon>
        <taxon>Gunneridae</taxon>
        <taxon>Pentapetalae</taxon>
        <taxon>rosids</taxon>
        <taxon>malvids</taxon>
        <taxon>Malvales</taxon>
        <taxon>Malvaceae</taxon>
        <taxon>Malvoideae</taxon>
        <taxon>Hibiscus</taxon>
    </lineage>
</organism>
<reference evidence="2" key="1">
    <citation type="submission" date="2019-09" db="EMBL/GenBank/DDBJ databases">
        <title>Draft genome information of white flower Hibiscus syriacus.</title>
        <authorList>
            <person name="Kim Y.-M."/>
        </authorList>
    </citation>
    <scope>NUCLEOTIDE SEQUENCE [LARGE SCALE GENOMIC DNA]</scope>
    <source>
        <strain evidence="2">YM2019G1</strain>
    </source>
</reference>
<evidence type="ECO:0000259" key="1">
    <source>
        <dbReference type="Pfam" id="PF00179"/>
    </source>
</evidence>
<dbReference type="InterPro" id="IPR000608">
    <property type="entry name" value="UBC"/>
</dbReference>
<sequence>MDNLPRFFGSYGQLPRFCMTYGHVLRDIYTSCGDSIVVHNLNVVRRGKLVKVMQDMSVSPFQKSDQKRIEYTVVGNRFPVAGESIPPEAIWKNFNIRLIGKVATILLLLTPARTTRADHLHASFQMVSSTLMFILQEMCLSILNAGWRPSIIVKQILVGIRDFLDQPNPSSPANQDDSNEYRKRVATASPMISADSLVICLVNRNGGTIRYVI</sequence>
<dbReference type="Pfam" id="PF00179">
    <property type="entry name" value="UQ_con"/>
    <property type="match status" value="1"/>
</dbReference>